<reference evidence="9 10" key="1">
    <citation type="submission" date="2019-02" db="EMBL/GenBank/DDBJ databases">
        <title>Sequencing the genomes of 1000 actinobacteria strains.</title>
        <authorList>
            <person name="Klenk H.-P."/>
        </authorList>
    </citation>
    <scope>NUCLEOTIDE SEQUENCE [LARGE SCALE GENOMIC DNA]</scope>
    <source>
        <strain evidence="9 10">DSM 45162</strain>
    </source>
</reference>
<comment type="similarity">
    <text evidence="2">Belongs to the binding-protein-dependent transport system permease family. FecCD subfamily.</text>
</comment>
<dbReference type="InterPro" id="IPR037294">
    <property type="entry name" value="ABC_BtuC-like"/>
</dbReference>
<keyword evidence="6 8" id="KW-1133">Transmembrane helix</keyword>
<feature type="transmembrane region" description="Helical" evidence="8">
    <location>
        <begin position="60"/>
        <end position="80"/>
    </location>
</feature>
<evidence type="ECO:0000256" key="3">
    <source>
        <dbReference type="ARBA" id="ARBA00022448"/>
    </source>
</evidence>
<name>A0A4Q7ZT13_9ACTN</name>
<evidence type="ECO:0000256" key="7">
    <source>
        <dbReference type="ARBA" id="ARBA00023136"/>
    </source>
</evidence>
<evidence type="ECO:0000256" key="8">
    <source>
        <dbReference type="SAM" id="Phobius"/>
    </source>
</evidence>
<keyword evidence="5 8" id="KW-0812">Transmembrane</keyword>
<evidence type="ECO:0000313" key="10">
    <source>
        <dbReference type="Proteomes" id="UP000292564"/>
    </source>
</evidence>
<dbReference type="CDD" id="cd06550">
    <property type="entry name" value="TM_ABC_iron-siderophores_like"/>
    <property type="match status" value="1"/>
</dbReference>
<protein>
    <submittedName>
        <fullName evidence="9">Iron complex transport system permease protein</fullName>
    </submittedName>
</protein>
<feature type="transmembrane region" description="Helical" evidence="8">
    <location>
        <begin position="119"/>
        <end position="138"/>
    </location>
</feature>
<feature type="transmembrane region" description="Helical" evidence="8">
    <location>
        <begin position="92"/>
        <end position="113"/>
    </location>
</feature>
<proteinExistence type="inferred from homology"/>
<dbReference type="Gene3D" id="1.10.3470.10">
    <property type="entry name" value="ABC transporter involved in vitamin B12 uptake, BtuC"/>
    <property type="match status" value="1"/>
</dbReference>
<feature type="transmembrane region" description="Helical" evidence="8">
    <location>
        <begin position="305"/>
        <end position="323"/>
    </location>
</feature>
<evidence type="ECO:0000256" key="1">
    <source>
        <dbReference type="ARBA" id="ARBA00004651"/>
    </source>
</evidence>
<dbReference type="GO" id="GO:0033214">
    <property type="term" value="P:siderophore-iron import into cell"/>
    <property type="evidence" value="ECO:0007669"/>
    <property type="project" value="TreeGrafter"/>
</dbReference>
<comment type="subcellular location">
    <subcellularLocation>
        <location evidence="1">Cell membrane</location>
        <topology evidence="1">Multi-pass membrane protein</topology>
    </subcellularLocation>
</comment>
<feature type="transmembrane region" description="Helical" evidence="8">
    <location>
        <begin position="188"/>
        <end position="210"/>
    </location>
</feature>
<sequence length="331" mass="33339">MSPPPHRHPGRWLLLATFVLLGCVGLSLALGARALAPHDIWAALTGAHTPASSIITELRLPRTVLALVVGVALGLSGTVMQALTRNPLADPGLLGVTMGASTAVVVAIAFGGVSALTGYVWFALAGAGAAAVLVYLVAGRTGAGDRMVLAGAAVSAVLVAVTSAILLQRPDAFRDFRFWDVGSLAGRPLTVAAQIGGLVAVGAVVALLLARPLNALALGEDSARALGVNLTTTRLLGGLAVTALCGAATAAAGPIGFLGLVTAHSTRLLVGPDLRWALPLAALITPSLLLVADIVGRLVLAPQELSVGVVTAVIGAPVFVVLCRRRRLVAL</sequence>
<dbReference type="PROSITE" id="PS51257">
    <property type="entry name" value="PROKAR_LIPOPROTEIN"/>
    <property type="match status" value="1"/>
</dbReference>
<comment type="caution">
    <text evidence="9">The sequence shown here is derived from an EMBL/GenBank/DDBJ whole genome shotgun (WGS) entry which is preliminary data.</text>
</comment>
<feature type="transmembrane region" description="Helical" evidence="8">
    <location>
        <begin position="147"/>
        <end position="168"/>
    </location>
</feature>
<evidence type="ECO:0000256" key="5">
    <source>
        <dbReference type="ARBA" id="ARBA00022692"/>
    </source>
</evidence>
<keyword evidence="4" id="KW-1003">Cell membrane</keyword>
<dbReference type="GO" id="GO:0022857">
    <property type="term" value="F:transmembrane transporter activity"/>
    <property type="evidence" value="ECO:0007669"/>
    <property type="project" value="InterPro"/>
</dbReference>
<dbReference type="EMBL" id="SHKY01000001">
    <property type="protein sequence ID" value="RZU54014.1"/>
    <property type="molecule type" value="Genomic_DNA"/>
</dbReference>
<dbReference type="PANTHER" id="PTHR30472">
    <property type="entry name" value="FERRIC ENTEROBACTIN TRANSPORT SYSTEM PERMEASE PROTEIN"/>
    <property type="match status" value="1"/>
</dbReference>
<evidence type="ECO:0000313" key="9">
    <source>
        <dbReference type="EMBL" id="RZU54014.1"/>
    </source>
</evidence>
<dbReference type="SUPFAM" id="SSF81345">
    <property type="entry name" value="ABC transporter involved in vitamin B12 uptake, BtuC"/>
    <property type="match status" value="1"/>
</dbReference>
<feature type="transmembrane region" description="Helical" evidence="8">
    <location>
        <begin position="276"/>
        <end position="299"/>
    </location>
</feature>
<dbReference type="AlphaFoldDB" id="A0A4Q7ZT13"/>
<gene>
    <name evidence="9" type="ORF">EV385_5951</name>
</gene>
<dbReference type="RefSeq" id="WP_242625143.1">
    <property type="nucleotide sequence ID" value="NZ_SHKY01000001.1"/>
</dbReference>
<evidence type="ECO:0000256" key="2">
    <source>
        <dbReference type="ARBA" id="ARBA00007935"/>
    </source>
</evidence>
<accession>A0A4Q7ZT13</accession>
<evidence type="ECO:0000256" key="6">
    <source>
        <dbReference type="ARBA" id="ARBA00022989"/>
    </source>
</evidence>
<dbReference type="PANTHER" id="PTHR30472:SF1">
    <property type="entry name" value="FE(3+) DICITRATE TRANSPORT SYSTEM PERMEASE PROTEIN FECC-RELATED"/>
    <property type="match status" value="1"/>
</dbReference>
<dbReference type="Proteomes" id="UP000292564">
    <property type="component" value="Unassembled WGS sequence"/>
</dbReference>
<keyword evidence="10" id="KW-1185">Reference proteome</keyword>
<dbReference type="Pfam" id="PF01032">
    <property type="entry name" value="FecCD"/>
    <property type="match status" value="1"/>
</dbReference>
<organism evidence="9 10">
    <name type="scientific">Krasilnikovia cinnamomea</name>
    <dbReference type="NCBI Taxonomy" id="349313"/>
    <lineage>
        <taxon>Bacteria</taxon>
        <taxon>Bacillati</taxon>
        <taxon>Actinomycetota</taxon>
        <taxon>Actinomycetes</taxon>
        <taxon>Micromonosporales</taxon>
        <taxon>Micromonosporaceae</taxon>
        <taxon>Krasilnikovia</taxon>
    </lineage>
</organism>
<dbReference type="FunFam" id="1.10.3470.10:FF:000001">
    <property type="entry name" value="Vitamin B12 ABC transporter permease BtuC"/>
    <property type="match status" value="1"/>
</dbReference>
<keyword evidence="3" id="KW-0813">Transport</keyword>
<dbReference type="GO" id="GO:0005886">
    <property type="term" value="C:plasma membrane"/>
    <property type="evidence" value="ECO:0007669"/>
    <property type="project" value="UniProtKB-SubCell"/>
</dbReference>
<dbReference type="InterPro" id="IPR000522">
    <property type="entry name" value="ABC_transptr_permease_BtuC"/>
</dbReference>
<evidence type="ECO:0000256" key="4">
    <source>
        <dbReference type="ARBA" id="ARBA00022475"/>
    </source>
</evidence>
<keyword evidence="7 8" id="KW-0472">Membrane</keyword>